<evidence type="ECO:0000256" key="1">
    <source>
        <dbReference type="SAM" id="MobiDB-lite"/>
    </source>
</evidence>
<dbReference type="InterPro" id="IPR001036">
    <property type="entry name" value="Acrflvin-R"/>
</dbReference>
<feature type="region of interest" description="Disordered" evidence="1">
    <location>
        <begin position="1023"/>
        <end position="1044"/>
    </location>
</feature>
<feature type="transmembrane region" description="Helical" evidence="2">
    <location>
        <begin position="861"/>
        <end position="879"/>
    </location>
</feature>
<comment type="caution">
    <text evidence="3">The sequence shown here is derived from an EMBL/GenBank/DDBJ whole genome shotgun (WGS) entry which is preliminary data.</text>
</comment>
<reference evidence="3 4" key="1">
    <citation type="submission" date="2024-06" db="EMBL/GenBank/DDBJ databases">
        <title>Chitinophaga defluvii sp. nov., isolated from municipal sewage.</title>
        <authorList>
            <person name="Zhang L."/>
        </authorList>
    </citation>
    <scope>NUCLEOTIDE SEQUENCE [LARGE SCALE GENOMIC DNA]</scope>
    <source>
        <strain evidence="3 4">H8</strain>
    </source>
</reference>
<feature type="transmembrane region" description="Helical" evidence="2">
    <location>
        <begin position="989"/>
        <end position="1012"/>
    </location>
</feature>
<keyword evidence="2" id="KW-0472">Membrane</keyword>
<dbReference type="SUPFAM" id="SSF82693">
    <property type="entry name" value="Multidrug efflux transporter AcrB pore domain, PN1, PN2, PC1 and PC2 subdomains"/>
    <property type="match status" value="3"/>
</dbReference>
<dbReference type="PANTHER" id="PTHR32063:SF28">
    <property type="entry name" value="BLR2861 PROTEIN"/>
    <property type="match status" value="1"/>
</dbReference>
<dbReference type="PANTHER" id="PTHR32063">
    <property type="match status" value="1"/>
</dbReference>
<evidence type="ECO:0000313" key="4">
    <source>
        <dbReference type="Proteomes" id="UP001549749"/>
    </source>
</evidence>
<feature type="transmembrane region" description="Helical" evidence="2">
    <location>
        <begin position="365"/>
        <end position="384"/>
    </location>
</feature>
<dbReference type="PRINTS" id="PR00702">
    <property type="entry name" value="ACRIFLAVINRP"/>
</dbReference>
<gene>
    <name evidence="3" type="ORF">ABR189_20195</name>
</gene>
<evidence type="ECO:0000313" key="3">
    <source>
        <dbReference type="EMBL" id="MET6999722.1"/>
    </source>
</evidence>
<dbReference type="Gene3D" id="3.30.70.1430">
    <property type="entry name" value="Multidrug efflux transporter AcrB pore domain"/>
    <property type="match status" value="2"/>
</dbReference>
<proteinExistence type="predicted"/>
<accession>A0ABV2T9L4</accession>
<keyword evidence="4" id="KW-1185">Reference proteome</keyword>
<feature type="compositionally biased region" description="Basic and acidic residues" evidence="1">
    <location>
        <begin position="1035"/>
        <end position="1044"/>
    </location>
</feature>
<dbReference type="RefSeq" id="WP_354662285.1">
    <property type="nucleotide sequence ID" value="NZ_JBEXAC010000002.1"/>
</dbReference>
<feature type="transmembrane region" description="Helical" evidence="2">
    <location>
        <begin position="463"/>
        <end position="485"/>
    </location>
</feature>
<feature type="transmembrane region" description="Helical" evidence="2">
    <location>
        <begin position="431"/>
        <end position="451"/>
    </location>
</feature>
<feature type="transmembrane region" description="Helical" evidence="2">
    <location>
        <begin position="12"/>
        <end position="34"/>
    </location>
</feature>
<dbReference type="SUPFAM" id="SSF82866">
    <property type="entry name" value="Multidrug efflux transporter AcrB transmembrane domain"/>
    <property type="match status" value="2"/>
</dbReference>
<protein>
    <submittedName>
        <fullName evidence="3">Efflux RND transporter permease subunit</fullName>
    </submittedName>
</protein>
<sequence length="1044" mass="115475">MSLPSISLKRPVLAIVMNIIIVIFGVVGFTFLGVRDFPAIDPPIVNVRTSYAGANSDIIETQITEPLEKAINGIAGIKNISSSSSQGSSNITVEFELGEDLEAATNDVRDKVSQAQRTLPPDLDAPPVVSKQDANSDAIISMTVQSNTRNQLEVTEFGTNVLLEKLQTIPGVSAIQIWGEKKYAMRIWMDPAKLSAFSLTPSDVQAALVRENVELPSGKIAGNATELTVRTFGRLVGEEEFNNLIIKTVNGSEIHIRDIGQAVLGPENEETILKESGVPMIALALIPQPGSNYVAIADEFYKRFEQLKKDIPQDFKVDIAMDNTRFIKQSIEEVEETLIIALTLVILIIYLFFRDWLMAFRPLIDIPVSLIGAFFIMYMCGFTINILTLLAIVLATGLVVDDGIVVTENIYKKIEAGMPRMKAAREGSEEIFFAVIATSITLAFVFLPIIFLKGFVGQLFREFGIVVAGAVLISAFVSLTLTPVLNVKLGRKTHTHSWLYEKTEPFFRWMEDGYKNSLQHFMKVRWVASVVIAICLAMIFFLFKSLPSELAPLEDRSTFRLSVTAPEGTSFDYMDHYVDQLTQFMQDSIPEKKIILSVTAPGFSGGGAVNSAFANVMLKDPHDRTRSQKDIVNMVNRNMYRFPEGRVFAIEQQTIQVGRRSGLPVAFVLQHINFDSLAAVLPRFLEEANNNPVFQGVDVDLKFNKPELRIHINRAKASELGVSVNDISSTLQLALSNLRYGYFIRNGKQYQVMGQVFRGNRDKPMDLQNLYVRNSRGEAIQLDNLVTIQEETSPPIIYHFNRYKSATISASLAPGKTVGDGINAMYGIFNKLKQDQVIDDSFSTALTGSSRDFAESGSNTMFALVLALVLIYLVLAAQFESWIDPLIIMLTVPLAFAGALLSLWIFNQTWNIFSQIGVIMLIGLVTKNGILIVEFANQKREEGMDKLSAAVEASSMRLRPILMTSLAMALGALPIALSLGAAATSRIPLGIVIVGGIIFSLILTLFVIPAMYSFLSRKRHISEEEEEDNMMTQGKMEEAATAHA</sequence>
<dbReference type="Pfam" id="PF00873">
    <property type="entry name" value="ACR_tran"/>
    <property type="match status" value="1"/>
</dbReference>
<name>A0ABV2T9L4_9BACT</name>
<dbReference type="Gene3D" id="3.30.70.1320">
    <property type="entry name" value="Multidrug efflux transporter AcrB pore domain like"/>
    <property type="match status" value="1"/>
</dbReference>
<organism evidence="3 4">
    <name type="scientific">Chitinophaga defluvii</name>
    <dbReference type="NCBI Taxonomy" id="3163343"/>
    <lineage>
        <taxon>Bacteria</taxon>
        <taxon>Pseudomonadati</taxon>
        <taxon>Bacteroidota</taxon>
        <taxon>Chitinophagia</taxon>
        <taxon>Chitinophagales</taxon>
        <taxon>Chitinophagaceae</taxon>
        <taxon>Chitinophaga</taxon>
    </lineage>
</organism>
<evidence type="ECO:0000256" key="2">
    <source>
        <dbReference type="SAM" id="Phobius"/>
    </source>
</evidence>
<dbReference type="Proteomes" id="UP001549749">
    <property type="component" value="Unassembled WGS sequence"/>
</dbReference>
<feature type="transmembrane region" description="Helical" evidence="2">
    <location>
        <begin position="524"/>
        <end position="543"/>
    </location>
</feature>
<dbReference type="SUPFAM" id="SSF82714">
    <property type="entry name" value="Multidrug efflux transporter AcrB TolC docking domain, DN and DC subdomains"/>
    <property type="match status" value="2"/>
</dbReference>
<dbReference type="Gene3D" id="3.30.2090.10">
    <property type="entry name" value="Multidrug efflux transporter AcrB TolC docking domain, DN and DC subdomains"/>
    <property type="match status" value="2"/>
</dbReference>
<feature type="region of interest" description="Disordered" evidence="1">
    <location>
        <begin position="113"/>
        <end position="132"/>
    </location>
</feature>
<feature type="transmembrane region" description="Helical" evidence="2">
    <location>
        <begin position="961"/>
        <end position="983"/>
    </location>
</feature>
<feature type="transmembrane region" description="Helical" evidence="2">
    <location>
        <begin position="390"/>
        <end position="411"/>
    </location>
</feature>
<feature type="transmembrane region" description="Helical" evidence="2">
    <location>
        <begin position="337"/>
        <end position="353"/>
    </location>
</feature>
<feature type="transmembrane region" description="Helical" evidence="2">
    <location>
        <begin position="886"/>
        <end position="906"/>
    </location>
</feature>
<keyword evidence="2" id="KW-0812">Transmembrane</keyword>
<dbReference type="InterPro" id="IPR027463">
    <property type="entry name" value="AcrB_DN_DC_subdom"/>
</dbReference>
<keyword evidence="2" id="KW-1133">Transmembrane helix</keyword>
<dbReference type="Gene3D" id="3.30.70.1440">
    <property type="entry name" value="Multidrug efflux transporter AcrB pore domain"/>
    <property type="match status" value="1"/>
</dbReference>
<feature type="transmembrane region" description="Helical" evidence="2">
    <location>
        <begin position="912"/>
        <end position="936"/>
    </location>
</feature>
<dbReference type="Gene3D" id="1.20.1640.10">
    <property type="entry name" value="Multidrug efflux transporter AcrB transmembrane domain"/>
    <property type="match status" value="2"/>
</dbReference>
<dbReference type="EMBL" id="JBEXAC010000002">
    <property type="protein sequence ID" value="MET6999722.1"/>
    <property type="molecule type" value="Genomic_DNA"/>
</dbReference>